<sequence length="304" mass="35128">MINLKNDDNNSKIPDKQKSQLINRLVQTIVDFVVIAIIFSIFLIVYYKVEPKIQYFTCDESDIFMPYKDDTIPFWAVVLYATIGPIIFIIIIELINAKIQPFRKNSKEKLKKFLICFLHGLSLFVLGIVITLLLTEIGKRWVGRLRPHFIDVCKPDLTLIECSISTMKGQVFKPINTGDTFCTVDKKIVERARKSFPSGHSSYSWYSMTFLIIYLEARLFLLRLRFIKPLIQMTAFIAAFITAMSRISDYHHRESDVIGGIMLGVVIALAITLFIGRVIWDYEIEKPYADFDLKPLVKDTDSFE</sequence>
<feature type="transmembrane region" description="Helical" evidence="6">
    <location>
        <begin position="113"/>
        <end position="134"/>
    </location>
</feature>
<gene>
    <name evidence="8" type="ORF">OXX778_LOCUS9199</name>
</gene>
<evidence type="ECO:0000256" key="3">
    <source>
        <dbReference type="ARBA" id="ARBA00022692"/>
    </source>
</evidence>
<proteinExistence type="inferred from homology"/>
<feature type="transmembrane region" description="Helical" evidence="6">
    <location>
        <begin position="230"/>
        <end position="248"/>
    </location>
</feature>
<evidence type="ECO:0000256" key="6">
    <source>
        <dbReference type="SAM" id="Phobius"/>
    </source>
</evidence>
<evidence type="ECO:0000313" key="9">
    <source>
        <dbReference type="Proteomes" id="UP000663879"/>
    </source>
</evidence>
<protein>
    <recommendedName>
        <fullName evidence="7">Phosphatidic acid phosphatase type 2/haloperoxidase domain-containing protein</fullName>
    </recommendedName>
</protein>
<dbReference type="SMART" id="SM00014">
    <property type="entry name" value="acidPPc"/>
    <property type="match status" value="1"/>
</dbReference>
<keyword evidence="4 6" id="KW-1133">Transmembrane helix</keyword>
<comment type="caution">
    <text evidence="8">The sequence shown here is derived from an EMBL/GenBank/DDBJ whole genome shotgun (WGS) entry which is preliminary data.</text>
</comment>
<keyword evidence="3 6" id="KW-0812">Transmembrane</keyword>
<organism evidence="8 9">
    <name type="scientific">Brachionus calyciflorus</name>
    <dbReference type="NCBI Taxonomy" id="104777"/>
    <lineage>
        <taxon>Eukaryota</taxon>
        <taxon>Metazoa</taxon>
        <taxon>Spiralia</taxon>
        <taxon>Gnathifera</taxon>
        <taxon>Rotifera</taxon>
        <taxon>Eurotatoria</taxon>
        <taxon>Monogononta</taxon>
        <taxon>Pseudotrocha</taxon>
        <taxon>Ploima</taxon>
        <taxon>Brachionidae</taxon>
        <taxon>Brachionus</taxon>
    </lineage>
</organism>
<dbReference type="GO" id="GO:0007165">
    <property type="term" value="P:signal transduction"/>
    <property type="evidence" value="ECO:0007669"/>
    <property type="project" value="TreeGrafter"/>
</dbReference>
<dbReference type="CDD" id="cd03384">
    <property type="entry name" value="PAP2_wunen"/>
    <property type="match status" value="1"/>
</dbReference>
<dbReference type="InterPro" id="IPR043216">
    <property type="entry name" value="PAP-like"/>
</dbReference>
<feature type="transmembrane region" description="Helical" evidence="6">
    <location>
        <begin position="203"/>
        <end position="221"/>
    </location>
</feature>
<reference evidence="8" key="1">
    <citation type="submission" date="2021-02" db="EMBL/GenBank/DDBJ databases">
        <authorList>
            <person name="Nowell W R."/>
        </authorList>
    </citation>
    <scope>NUCLEOTIDE SEQUENCE</scope>
    <source>
        <strain evidence="8">Ploen Becks lab</strain>
    </source>
</reference>
<name>A0A813WN22_9BILA</name>
<dbReference type="Gene3D" id="1.20.144.10">
    <property type="entry name" value="Phosphatidic acid phosphatase type 2/haloperoxidase"/>
    <property type="match status" value="1"/>
</dbReference>
<dbReference type="SUPFAM" id="SSF48317">
    <property type="entry name" value="Acid phosphatase/Vanadium-dependent haloperoxidase"/>
    <property type="match status" value="1"/>
</dbReference>
<dbReference type="GO" id="GO:0008195">
    <property type="term" value="F:phosphatidate phosphatase activity"/>
    <property type="evidence" value="ECO:0007669"/>
    <property type="project" value="TreeGrafter"/>
</dbReference>
<comment type="similarity">
    <text evidence="2">Belongs to the PA-phosphatase related phosphoesterase family.</text>
</comment>
<dbReference type="OrthoDB" id="8907274at2759"/>
<accession>A0A813WN22</accession>
<dbReference type="AlphaFoldDB" id="A0A813WN22"/>
<feature type="transmembrane region" description="Helical" evidence="6">
    <location>
        <begin position="260"/>
        <end position="280"/>
    </location>
</feature>
<evidence type="ECO:0000256" key="5">
    <source>
        <dbReference type="ARBA" id="ARBA00023136"/>
    </source>
</evidence>
<dbReference type="GO" id="GO:0005886">
    <property type="term" value="C:plasma membrane"/>
    <property type="evidence" value="ECO:0007669"/>
    <property type="project" value="TreeGrafter"/>
</dbReference>
<evidence type="ECO:0000259" key="7">
    <source>
        <dbReference type="SMART" id="SM00014"/>
    </source>
</evidence>
<dbReference type="Pfam" id="PF01569">
    <property type="entry name" value="PAP2"/>
    <property type="match status" value="1"/>
</dbReference>
<dbReference type="Proteomes" id="UP000663879">
    <property type="component" value="Unassembled WGS sequence"/>
</dbReference>
<dbReference type="GO" id="GO:0046839">
    <property type="term" value="P:phospholipid dephosphorylation"/>
    <property type="evidence" value="ECO:0007669"/>
    <property type="project" value="TreeGrafter"/>
</dbReference>
<feature type="transmembrane region" description="Helical" evidence="6">
    <location>
        <begin position="21"/>
        <end position="47"/>
    </location>
</feature>
<keyword evidence="9" id="KW-1185">Reference proteome</keyword>
<comment type="subcellular location">
    <subcellularLocation>
        <location evidence="1">Membrane</location>
        <topology evidence="1">Multi-pass membrane protein</topology>
    </subcellularLocation>
</comment>
<dbReference type="PANTHER" id="PTHR10165:SF103">
    <property type="entry name" value="PHOSPHOLIPID PHOSPHATASE HOMOLOG 1.2 HOMOLOG"/>
    <property type="match status" value="1"/>
</dbReference>
<evidence type="ECO:0000256" key="4">
    <source>
        <dbReference type="ARBA" id="ARBA00022989"/>
    </source>
</evidence>
<dbReference type="PANTHER" id="PTHR10165">
    <property type="entry name" value="LIPID PHOSPHATE PHOSPHATASE"/>
    <property type="match status" value="1"/>
</dbReference>
<feature type="domain" description="Phosphatidic acid phosphatase type 2/haloperoxidase" evidence="7">
    <location>
        <begin position="119"/>
        <end position="272"/>
    </location>
</feature>
<evidence type="ECO:0000256" key="2">
    <source>
        <dbReference type="ARBA" id="ARBA00008816"/>
    </source>
</evidence>
<dbReference type="InterPro" id="IPR000326">
    <property type="entry name" value="PAP2/HPO"/>
</dbReference>
<evidence type="ECO:0000313" key="8">
    <source>
        <dbReference type="EMBL" id="CAF0856047.1"/>
    </source>
</evidence>
<dbReference type="EMBL" id="CAJNOC010001336">
    <property type="protein sequence ID" value="CAF0856047.1"/>
    <property type="molecule type" value="Genomic_DNA"/>
</dbReference>
<evidence type="ECO:0000256" key="1">
    <source>
        <dbReference type="ARBA" id="ARBA00004141"/>
    </source>
</evidence>
<keyword evidence="5 6" id="KW-0472">Membrane</keyword>
<dbReference type="InterPro" id="IPR036938">
    <property type="entry name" value="PAP2/HPO_sf"/>
</dbReference>
<feature type="transmembrane region" description="Helical" evidence="6">
    <location>
        <begin position="72"/>
        <end position="92"/>
    </location>
</feature>
<dbReference type="GO" id="GO:0006644">
    <property type="term" value="P:phospholipid metabolic process"/>
    <property type="evidence" value="ECO:0007669"/>
    <property type="project" value="InterPro"/>
</dbReference>